<dbReference type="eggNOG" id="COG2182">
    <property type="taxonomic scope" value="Bacteria"/>
</dbReference>
<dbReference type="OrthoDB" id="1650177at2"/>
<keyword evidence="3" id="KW-0762">Sugar transport</keyword>
<dbReference type="HOGENOM" id="CLU_031285_17_2_11"/>
<dbReference type="STRING" id="446465.Bfae_04140"/>
<dbReference type="AlphaFoldDB" id="C7MGU6"/>
<comment type="similarity">
    <text evidence="1">Belongs to the bacterial solute-binding protein 1 family.</text>
</comment>
<organism evidence="5 6">
    <name type="scientific">Brachybacterium faecium (strain ATCC 43885 / DSM 4810 / JCM 11609 / LMG 19847 / NBRC 14762 / NCIMB 9860 / 6-10)</name>
    <dbReference type="NCBI Taxonomy" id="446465"/>
    <lineage>
        <taxon>Bacteria</taxon>
        <taxon>Bacillati</taxon>
        <taxon>Actinomycetota</taxon>
        <taxon>Actinomycetes</taxon>
        <taxon>Micrococcales</taxon>
        <taxon>Dermabacteraceae</taxon>
        <taxon>Brachybacterium</taxon>
    </lineage>
</organism>
<keyword evidence="2" id="KW-0813">Transport</keyword>
<proteinExistence type="inferred from homology"/>
<dbReference type="GO" id="GO:1901982">
    <property type="term" value="F:maltose binding"/>
    <property type="evidence" value="ECO:0007669"/>
    <property type="project" value="TreeGrafter"/>
</dbReference>
<dbReference type="KEGG" id="bfa:Bfae_04140"/>
<keyword evidence="4" id="KW-0732">Signal</keyword>
<evidence type="ECO:0000256" key="4">
    <source>
        <dbReference type="ARBA" id="ARBA00022729"/>
    </source>
</evidence>
<gene>
    <name evidence="5" type="ordered locus">Bfae_04140</name>
</gene>
<dbReference type="PANTHER" id="PTHR30061">
    <property type="entry name" value="MALTOSE-BINDING PERIPLASMIC PROTEIN"/>
    <property type="match status" value="1"/>
</dbReference>
<dbReference type="PRINTS" id="PR00181">
    <property type="entry name" value="MALTOSEBP"/>
</dbReference>
<accession>C7MGU6</accession>
<dbReference type="GO" id="GO:0015768">
    <property type="term" value="P:maltose transport"/>
    <property type="evidence" value="ECO:0007669"/>
    <property type="project" value="TreeGrafter"/>
</dbReference>
<reference evidence="5 6" key="1">
    <citation type="journal article" date="2009" name="Stand. Genomic Sci.">
        <title>Complete genome sequence of Brachybacterium faecium type strain (Schefferle 6-10).</title>
        <authorList>
            <person name="Lapidus A."/>
            <person name="Pukall R."/>
            <person name="Labuttii K."/>
            <person name="Copeland A."/>
            <person name="Del Rio T.G."/>
            <person name="Nolan M."/>
            <person name="Chen F."/>
            <person name="Lucas S."/>
            <person name="Tice H."/>
            <person name="Cheng J.F."/>
            <person name="Bruce D."/>
            <person name="Goodwin L."/>
            <person name="Pitluck S."/>
            <person name="Rohde M."/>
            <person name="Goker M."/>
            <person name="Pati A."/>
            <person name="Ivanova N."/>
            <person name="Mavrommatis K."/>
            <person name="Chen A."/>
            <person name="Palaniappan K."/>
            <person name="D'haeseleer P."/>
            <person name="Chain P."/>
            <person name="Bristow J."/>
            <person name="Eisen J.A."/>
            <person name="Markowitz V."/>
            <person name="Hugenholtz P."/>
            <person name="Kyrpides N.C."/>
            <person name="Klenk H.P."/>
        </authorList>
    </citation>
    <scope>NUCLEOTIDE SEQUENCE [LARGE SCALE GENOMIC DNA]</scope>
    <source>
        <strain evidence="6">ATCC 43885 / DSM 4810 / JCM 11609 / LMG 19847 / NBRC 14762 / NCIMB 9860 / 6-10</strain>
    </source>
</reference>
<dbReference type="InterPro" id="IPR006059">
    <property type="entry name" value="SBP"/>
</dbReference>
<dbReference type="PANTHER" id="PTHR30061:SF50">
    <property type="entry name" value="MALTOSE_MALTODEXTRIN-BINDING PERIPLASMIC PROTEIN"/>
    <property type="match status" value="1"/>
</dbReference>
<protein>
    <submittedName>
        <fullName evidence="5">Maltose-binding periplasmic protein</fullName>
    </submittedName>
</protein>
<dbReference type="Gene3D" id="3.40.190.10">
    <property type="entry name" value="Periplasmic binding protein-like II"/>
    <property type="match status" value="2"/>
</dbReference>
<dbReference type="GO" id="GO:0042956">
    <property type="term" value="P:maltodextrin transmembrane transport"/>
    <property type="evidence" value="ECO:0007669"/>
    <property type="project" value="TreeGrafter"/>
</dbReference>
<dbReference type="Proteomes" id="UP000001919">
    <property type="component" value="Chromosome"/>
</dbReference>
<evidence type="ECO:0000313" key="6">
    <source>
        <dbReference type="Proteomes" id="UP000001919"/>
    </source>
</evidence>
<evidence type="ECO:0000256" key="2">
    <source>
        <dbReference type="ARBA" id="ARBA00022448"/>
    </source>
</evidence>
<dbReference type="GO" id="GO:0015144">
    <property type="term" value="F:carbohydrate transmembrane transporter activity"/>
    <property type="evidence" value="ECO:0007669"/>
    <property type="project" value="InterPro"/>
</dbReference>
<evidence type="ECO:0000256" key="3">
    <source>
        <dbReference type="ARBA" id="ARBA00022597"/>
    </source>
</evidence>
<dbReference type="EMBL" id="CP001643">
    <property type="protein sequence ID" value="ACU84287.1"/>
    <property type="molecule type" value="Genomic_DNA"/>
</dbReference>
<dbReference type="SUPFAM" id="SSF53850">
    <property type="entry name" value="Periplasmic binding protein-like II"/>
    <property type="match status" value="1"/>
</dbReference>
<dbReference type="GO" id="GO:0055052">
    <property type="term" value="C:ATP-binding cassette (ABC) transporter complex, substrate-binding subunit-containing"/>
    <property type="evidence" value="ECO:0007669"/>
    <property type="project" value="TreeGrafter"/>
</dbReference>
<sequence length="449" mass="47096">MAYSSGHTGHPSRRSMILGGAAIGATAVTALSSCTEAPAEGGADGGLEWDEASGGYVMEEEVATGKAPLTLWVEYEEYGDAIVTAFQDVHPDVKIDVEIVAKVDAGERMALDGEAGSGADVFTLQYDQLSSAIDAGTAAPIGQYEDALTERSGPVFAAAVSREGAMHGVPIATESIALFYNRTLLKSLTGSEEPATTWEEITDLAASYNDSAANTWTIRFLAGEMYYAYPVLSSLGWRLYPDGDLEDPQLDSSELTAGLEYFASLRDIWDVNSADATYDSVENEFAKGETPYVITGPWAFGDFDPAAESLGFEYGVTTLPTAADGSTALSLAGLSVAVVSGYTPYPAAARVLADFMASDAGAEALYSSIGAVPALTPELSSSIKGLADDEHAQGVLAQSQNSDLVEEIPAYMYTVGNALVAQVWDGILEVGDAQSQAQTDYQNLSSLGE</sequence>
<dbReference type="PATRIC" id="fig|446465.5.peg.410"/>
<dbReference type="PROSITE" id="PS51318">
    <property type="entry name" value="TAT"/>
    <property type="match status" value="1"/>
</dbReference>
<evidence type="ECO:0000256" key="1">
    <source>
        <dbReference type="ARBA" id="ARBA00008520"/>
    </source>
</evidence>
<evidence type="ECO:0000313" key="5">
    <source>
        <dbReference type="EMBL" id="ACU84287.1"/>
    </source>
</evidence>
<dbReference type="InterPro" id="IPR006311">
    <property type="entry name" value="TAT_signal"/>
</dbReference>
<dbReference type="Pfam" id="PF13416">
    <property type="entry name" value="SBP_bac_8"/>
    <property type="match status" value="1"/>
</dbReference>
<keyword evidence="6" id="KW-1185">Reference proteome</keyword>
<dbReference type="InterPro" id="IPR006060">
    <property type="entry name" value="Maltose/Cyclodextrin-bd"/>
</dbReference>
<name>C7MGU6_BRAFD</name>